<sequence length="430" mass="46520">MKENAGMQEKNTGGANDELSQVGNLSVKRTRTEKILAFIACFIAAFFIWYYAADHDTAIFEESFSSVPVEIVNGSGFSVLSGSGVTVDVTVSGKRNVLKKLKKQDIRAFIDMSSVTAAGRYKFDLQYELPNGVTLAKSSSDSVSVYCDNTSTVTVPVKVELKNYRFEHGYEIGTDDITTDVSGVIVTGPESVVSTVEAALLKIDFEYSVMTNSVTYKGGIILVNKDGTEVTNAFIKTNITDVTANIPVYKYRDVPITVKYRYGYFNSENVTVKAEPATVRVRGEADAVDAVTLEFELDEKKTDSDTSYTMSISLPDGVKNVDSVKTAVVSVELRGISTKNISVYNISVTNPDGLTYEPVTGPINIQVRGDSVLLGRLSPVHVTAVVDLSFSGEVSGTVMVPVSFIFSAPFEGKVYEVGTYSVSVRIGASD</sequence>
<dbReference type="Proteomes" id="UP001139365">
    <property type="component" value="Unassembled WGS sequence"/>
</dbReference>
<dbReference type="AlphaFoldDB" id="A0AAE3FJX4"/>
<dbReference type="PANTHER" id="PTHR37804:SF1">
    <property type="entry name" value="CDAA REGULATORY PROTEIN CDAR"/>
    <property type="match status" value="1"/>
</dbReference>
<gene>
    <name evidence="2" type="ORF">MR241_08230</name>
</gene>
<protein>
    <submittedName>
        <fullName evidence="2">CdaR family protein</fullName>
    </submittedName>
</protein>
<accession>A0AAE3FJX4</accession>
<dbReference type="Pfam" id="PF07949">
    <property type="entry name" value="YbbR"/>
    <property type="match status" value="1"/>
</dbReference>
<dbReference type="InterPro" id="IPR012505">
    <property type="entry name" value="YbbR"/>
</dbReference>
<evidence type="ECO:0000313" key="2">
    <source>
        <dbReference type="EMBL" id="MCI5756262.1"/>
    </source>
</evidence>
<comment type="caution">
    <text evidence="2">The sequence shown here is derived from an EMBL/GenBank/DDBJ whole genome shotgun (WGS) entry which is preliminary data.</text>
</comment>
<keyword evidence="1" id="KW-1133">Transmembrane helix</keyword>
<proteinExistence type="predicted"/>
<organism evidence="2 3">
    <name type="scientific">Candidatus Colimorpha enterica</name>
    <dbReference type="NCBI Taxonomy" id="3083063"/>
    <lineage>
        <taxon>Bacteria</taxon>
        <taxon>Pseudomonadati</taxon>
        <taxon>Bacteroidota</taxon>
        <taxon>Bacteroidia</taxon>
        <taxon>Bacteroidales</taxon>
        <taxon>Candidatus Colimorpha</taxon>
    </lineage>
</organism>
<evidence type="ECO:0000256" key="1">
    <source>
        <dbReference type="SAM" id="Phobius"/>
    </source>
</evidence>
<dbReference type="InterPro" id="IPR053154">
    <property type="entry name" value="c-di-AMP_regulator"/>
</dbReference>
<feature type="transmembrane region" description="Helical" evidence="1">
    <location>
        <begin position="35"/>
        <end position="52"/>
    </location>
</feature>
<name>A0AAE3FJX4_9BACT</name>
<keyword evidence="1" id="KW-0812">Transmembrane</keyword>
<reference evidence="2 3" key="1">
    <citation type="submission" date="2022-03" db="EMBL/GenBank/DDBJ databases">
        <title>Metagenome-assembled genomes from swine fecal metagenomes.</title>
        <authorList>
            <person name="Holman D.B."/>
            <person name="Kommadath A."/>
        </authorList>
    </citation>
    <scope>NUCLEOTIDE SEQUENCE [LARGE SCALE GENOMIC DNA]</scope>
    <source>
        <strain evidence="2">SUG147</strain>
    </source>
</reference>
<keyword evidence="1" id="KW-0472">Membrane</keyword>
<dbReference type="EMBL" id="JALEMU010000131">
    <property type="protein sequence ID" value="MCI5756262.1"/>
    <property type="molecule type" value="Genomic_DNA"/>
</dbReference>
<dbReference type="Gene3D" id="2.170.120.30">
    <property type="match status" value="2"/>
</dbReference>
<dbReference type="PANTHER" id="PTHR37804">
    <property type="entry name" value="CDAA REGULATORY PROTEIN CDAR"/>
    <property type="match status" value="1"/>
</dbReference>
<evidence type="ECO:0000313" key="3">
    <source>
        <dbReference type="Proteomes" id="UP001139365"/>
    </source>
</evidence>